<evidence type="ECO:0000313" key="3">
    <source>
        <dbReference type="EnsemblFungi" id="EJT82268"/>
    </source>
</evidence>
<dbReference type="EMBL" id="GL385395">
    <property type="protein sequence ID" value="EJT82268.1"/>
    <property type="molecule type" value="Genomic_DNA"/>
</dbReference>
<sequence>MVPGALIPGEAVLLLLAVCGVLSGGWNEARPRGLGVCSPLVIIASNKKGLMEVRWLLSELFFGGFFSGLDLLQKVSEVFLGGFDLLGEAIKGLLKGSFVLLACLGKDKTRKIARVVQVFG</sequence>
<dbReference type="GeneID" id="20342700"/>
<evidence type="ECO:0000256" key="1">
    <source>
        <dbReference type="SAM" id="Phobius"/>
    </source>
</evidence>
<reference evidence="3" key="4">
    <citation type="journal article" date="2015" name="G3 (Bethesda)">
        <title>Genome sequences of three phytopathogenic species of the Magnaporthaceae family of fungi.</title>
        <authorList>
            <person name="Okagaki L.H."/>
            <person name="Nunes C.C."/>
            <person name="Sailsbery J."/>
            <person name="Clay B."/>
            <person name="Brown D."/>
            <person name="John T."/>
            <person name="Oh Y."/>
            <person name="Young N."/>
            <person name="Fitzgerald M."/>
            <person name="Haas B.J."/>
            <person name="Zeng Q."/>
            <person name="Young S."/>
            <person name="Adiconis X."/>
            <person name="Fan L."/>
            <person name="Levin J.Z."/>
            <person name="Mitchell T.K."/>
            <person name="Okubara P.A."/>
            <person name="Farman M.L."/>
            <person name="Kohn L.M."/>
            <person name="Birren B."/>
            <person name="Ma L.-J."/>
            <person name="Dean R.A."/>
        </authorList>
    </citation>
    <scope>NUCLEOTIDE SEQUENCE</scope>
    <source>
        <strain evidence="3">R3-111a-1</strain>
    </source>
</reference>
<proteinExistence type="predicted"/>
<accession>J3NLU2</accession>
<protein>
    <submittedName>
        <fullName evidence="2 3">Uncharacterized protein</fullName>
    </submittedName>
</protein>
<evidence type="ECO:0000313" key="4">
    <source>
        <dbReference type="Proteomes" id="UP000006039"/>
    </source>
</evidence>
<reference evidence="3" key="5">
    <citation type="submission" date="2018-04" db="UniProtKB">
        <authorList>
            <consortium name="EnsemblFungi"/>
        </authorList>
    </citation>
    <scope>IDENTIFICATION</scope>
    <source>
        <strain evidence="3">R3-111a-1</strain>
    </source>
</reference>
<dbReference type="VEuPathDB" id="FungiDB:GGTG_02242"/>
<dbReference type="AlphaFoldDB" id="J3NLU2"/>
<keyword evidence="1" id="KW-0472">Membrane</keyword>
<keyword evidence="1" id="KW-0812">Transmembrane</keyword>
<feature type="transmembrane region" description="Helical" evidence="1">
    <location>
        <begin position="6"/>
        <end position="26"/>
    </location>
</feature>
<keyword evidence="4" id="KW-1185">Reference proteome</keyword>
<name>J3NLU2_GAET3</name>
<gene>
    <name evidence="3" type="primary">20342700</name>
    <name evidence="2" type="ORF">GGTG_02242</name>
</gene>
<dbReference type="HOGENOM" id="CLU_2049841_0_0_1"/>
<evidence type="ECO:0000313" key="2">
    <source>
        <dbReference type="EMBL" id="EJT82268.1"/>
    </source>
</evidence>
<dbReference type="RefSeq" id="XP_009218277.1">
    <property type="nucleotide sequence ID" value="XM_009220013.1"/>
</dbReference>
<reference evidence="2" key="3">
    <citation type="submission" date="2010-09" db="EMBL/GenBank/DDBJ databases">
        <title>Annotation of Gaeumannomyces graminis var. tritici R3-111a-1.</title>
        <authorList>
            <consortium name="The Broad Institute Genome Sequencing Platform"/>
            <person name="Ma L.-J."/>
            <person name="Dead R."/>
            <person name="Young S.K."/>
            <person name="Zeng Q."/>
            <person name="Gargeya S."/>
            <person name="Fitzgerald M."/>
            <person name="Haas B."/>
            <person name="Abouelleil A."/>
            <person name="Alvarado L."/>
            <person name="Arachchi H.M."/>
            <person name="Berlin A."/>
            <person name="Brown A."/>
            <person name="Chapman S.B."/>
            <person name="Chen Z."/>
            <person name="Dunbar C."/>
            <person name="Freedman E."/>
            <person name="Gearin G."/>
            <person name="Gellesch M."/>
            <person name="Goldberg J."/>
            <person name="Griggs A."/>
            <person name="Gujja S."/>
            <person name="Heiman D."/>
            <person name="Howarth C."/>
            <person name="Larson L."/>
            <person name="Lui A."/>
            <person name="MacDonald P.J.P."/>
            <person name="Mehta T."/>
            <person name="Montmayeur A."/>
            <person name="Murphy C."/>
            <person name="Neiman D."/>
            <person name="Pearson M."/>
            <person name="Priest M."/>
            <person name="Roberts A."/>
            <person name="Saif S."/>
            <person name="Shea T."/>
            <person name="Shenoy N."/>
            <person name="Sisk P."/>
            <person name="Stolte C."/>
            <person name="Sykes S."/>
            <person name="Yandava C."/>
            <person name="Wortman J."/>
            <person name="Nusbaum C."/>
            <person name="Birren B."/>
        </authorList>
    </citation>
    <scope>NUCLEOTIDE SEQUENCE</scope>
    <source>
        <strain evidence="2">R3-111a-1</strain>
    </source>
</reference>
<reference evidence="4" key="1">
    <citation type="submission" date="2010-07" db="EMBL/GenBank/DDBJ databases">
        <title>The genome sequence of Gaeumannomyces graminis var. tritici strain R3-111a-1.</title>
        <authorList>
            <consortium name="The Broad Institute Genome Sequencing Platform"/>
            <person name="Ma L.-J."/>
            <person name="Dead R."/>
            <person name="Young S."/>
            <person name="Zeng Q."/>
            <person name="Koehrsen M."/>
            <person name="Alvarado L."/>
            <person name="Berlin A."/>
            <person name="Chapman S.B."/>
            <person name="Chen Z."/>
            <person name="Freedman E."/>
            <person name="Gellesch M."/>
            <person name="Goldberg J."/>
            <person name="Griggs A."/>
            <person name="Gujja S."/>
            <person name="Heilman E.R."/>
            <person name="Heiman D."/>
            <person name="Hepburn T."/>
            <person name="Howarth C."/>
            <person name="Jen D."/>
            <person name="Larson L."/>
            <person name="Mehta T."/>
            <person name="Neiman D."/>
            <person name="Pearson M."/>
            <person name="Roberts A."/>
            <person name="Saif S."/>
            <person name="Shea T."/>
            <person name="Shenoy N."/>
            <person name="Sisk P."/>
            <person name="Stolte C."/>
            <person name="Sykes S."/>
            <person name="Walk T."/>
            <person name="White J."/>
            <person name="Yandava C."/>
            <person name="Haas B."/>
            <person name="Nusbaum C."/>
            <person name="Birren B."/>
        </authorList>
    </citation>
    <scope>NUCLEOTIDE SEQUENCE [LARGE SCALE GENOMIC DNA]</scope>
    <source>
        <strain evidence="4">R3-111a-1</strain>
    </source>
</reference>
<dbReference type="Proteomes" id="UP000006039">
    <property type="component" value="Unassembled WGS sequence"/>
</dbReference>
<dbReference type="EnsemblFungi" id="EJT82268">
    <property type="protein sequence ID" value="EJT82268"/>
    <property type="gene ID" value="GGTG_02242"/>
</dbReference>
<organism evidence="2">
    <name type="scientific">Gaeumannomyces tritici (strain R3-111a-1)</name>
    <name type="common">Wheat and barley take-all root rot fungus</name>
    <name type="synonym">Gaeumannomyces graminis var. tritici</name>
    <dbReference type="NCBI Taxonomy" id="644352"/>
    <lineage>
        <taxon>Eukaryota</taxon>
        <taxon>Fungi</taxon>
        <taxon>Dikarya</taxon>
        <taxon>Ascomycota</taxon>
        <taxon>Pezizomycotina</taxon>
        <taxon>Sordariomycetes</taxon>
        <taxon>Sordariomycetidae</taxon>
        <taxon>Magnaporthales</taxon>
        <taxon>Magnaporthaceae</taxon>
        <taxon>Gaeumannomyces</taxon>
    </lineage>
</organism>
<keyword evidence="1" id="KW-1133">Transmembrane helix</keyword>
<reference evidence="2" key="2">
    <citation type="submission" date="2010-07" db="EMBL/GenBank/DDBJ databases">
        <authorList>
            <consortium name="The Broad Institute Genome Sequencing Platform"/>
            <consortium name="Broad Institute Genome Sequencing Center for Infectious Disease"/>
            <person name="Ma L.-J."/>
            <person name="Dead R."/>
            <person name="Young S."/>
            <person name="Zeng Q."/>
            <person name="Koehrsen M."/>
            <person name="Alvarado L."/>
            <person name="Berlin A."/>
            <person name="Chapman S.B."/>
            <person name="Chen Z."/>
            <person name="Freedman E."/>
            <person name="Gellesch M."/>
            <person name="Goldberg J."/>
            <person name="Griggs A."/>
            <person name="Gujja S."/>
            <person name="Heilman E.R."/>
            <person name="Heiman D."/>
            <person name="Hepburn T."/>
            <person name="Howarth C."/>
            <person name="Jen D."/>
            <person name="Larson L."/>
            <person name="Mehta T."/>
            <person name="Neiman D."/>
            <person name="Pearson M."/>
            <person name="Roberts A."/>
            <person name="Saif S."/>
            <person name="Shea T."/>
            <person name="Shenoy N."/>
            <person name="Sisk P."/>
            <person name="Stolte C."/>
            <person name="Sykes S."/>
            <person name="Walk T."/>
            <person name="White J."/>
            <person name="Yandava C."/>
            <person name="Haas B."/>
            <person name="Nusbaum C."/>
            <person name="Birren B."/>
        </authorList>
    </citation>
    <scope>NUCLEOTIDE SEQUENCE</scope>
    <source>
        <strain evidence="2">R3-111a-1</strain>
    </source>
</reference>